<proteinExistence type="predicted"/>
<protein>
    <submittedName>
        <fullName evidence="1">Uncharacterized protein</fullName>
    </submittedName>
</protein>
<organism evidence="1 2">
    <name type="scientific">Streptomyces nojiriensis</name>
    <dbReference type="NCBI Taxonomy" id="66374"/>
    <lineage>
        <taxon>Bacteria</taxon>
        <taxon>Bacillati</taxon>
        <taxon>Actinomycetota</taxon>
        <taxon>Actinomycetes</taxon>
        <taxon>Kitasatosporales</taxon>
        <taxon>Streptomycetaceae</taxon>
        <taxon>Streptomyces</taxon>
    </lineage>
</organism>
<comment type="caution">
    <text evidence="1">The sequence shown here is derived from an EMBL/GenBank/DDBJ whole genome shotgun (WGS) entry which is preliminary data.</text>
</comment>
<name>A0ABQ3T1P2_9ACTN</name>
<dbReference type="Proteomes" id="UP000613974">
    <property type="component" value="Unassembled WGS sequence"/>
</dbReference>
<gene>
    <name evidence="1" type="ORF">Snoj_82310</name>
</gene>
<reference evidence="2" key="1">
    <citation type="submission" date="2023-07" db="EMBL/GenBank/DDBJ databases">
        <title>Whole genome shotgun sequence of Streptomyces nojiriensis NBRC 13794.</title>
        <authorList>
            <person name="Komaki H."/>
            <person name="Tamura T."/>
        </authorList>
    </citation>
    <scope>NUCLEOTIDE SEQUENCE [LARGE SCALE GENOMIC DNA]</scope>
    <source>
        <strain evidence="2">NBRC 13794</strain>
    </source>
</reference>
<sequence>MPVSADPVEEGTAEQAVRITPAAARAGALARGSAVAVEATEEDAGQA</sequence>
<evidence type="ECO:0000313" key="1">
    <source>
        <dbReference type="EMBL" id="GHI74313.1"/>
    </source>
</evidence>
<evidence type="ECO:0000313" key="2">
    <source>
        <dbReference type="Proteomes" id="UP000613974"/>
    </source>
</evidence>
<keyword evidence="2" id="KW-1185">Reference proteome</keyword>
<accession>A0ABQ3T1P2</accession>
<dbReference type="EMBL" id="BNEC01000005">
    <property type="protein sequence ID" value="GHI74313.1"/>
    <property type="molecule type" value="Genomic_DNA"/>
</dbReference>